<dbReference type="Proteomes" id="UP001165405">
    <property type="component" value="Unassembled WGS sequence"/>
</dbReference>
<dbReference type="InterPro" id="IPR016566">
    <property type="entry name" value="UCP010219"/>
</dbReference>
<feature type="transmembrane region" description="Helical" evidence="2">
    <location>
        <begin position="225"/>
        <end position="249"/>
    </location>
</feature>
<dbReference type="EMBL" id="JAKGSG010000036">
    <property type="protein sequence ID" value="MCF4121959.1"/>
    <property type="molecule type" value="Genomic_DNA"/>
</dbReference>
<keyword evidence="4" id="KW-1185">Reference proteome</keyword>
<keyword evidence="2" id="KW-1133">Transmembrane helix</keyword>
<comment type="caution">
    <text evidence="3">The sequence shown here is derived from an EMBL/GenBank/DDBJ whole genome shotgun (WGS) entry which is preliminary data.</text>
</comment>
<feature type="transmembrane region" description="Helical" evidence="2">
    <location>
        <begin position="82"/>
        <end position="101"/>
    </location>
</feature>
<evidence type="ECO:0000256" key="2">
    <source>
        <dbReference type="SAM" id="Phobius"/>
    </source>
</evidence>
<keyword evidence="2" id="KW-0472">Membrane</keyword>
<name>A0AA41QH28_9MICO</name>
<dbReference type="Pfam" id="PF11361">
    <property type="entry name" value="DUF3159"/>
    <property type="match status" value="2"/>
</dbReference>
<feature type="region of interest" description="Disordered" evidence="1">
    <location>
        <begin position="148"/>
        <end position="175"/>
    </location>
</feature>
<accession>A0AA41QH28</accession>
<feature type="transmembrane region" description="Helical" evidence="2">
    <location>
        <begin position="196"/>
        <end position="213"/>
    </location>
</feature>
<organism evidence="3 4">
    <name type="scientific">Antribacter soli</name>
    <dbReference type="NCBI Taxonomy" id="2910976"/>
    <lineage>
        <taxon>Bacteria</taxon>
        <taxon>Bacillati</taxon>
        <taxon>Actinomycetota</taxon>
        <taxon>Actinomycetes</taxon>
        <taxon>Micrococcales</taxon>
        <taxon>Promicromonosporaceae</taxon>
        <taxon>Antribacter</taxon>
    </lineage>
</organism>
<feature type="transmembrane region" description="Helical" evidence="2">
    <location>
        <begin position="107"/>
        <end position="129"/>
    </location>
</feature>
<protein>
    <submittedName>
        <fullName evidence="3">DUF3159 domain-containing protein</fullName>
    </submittedName>
</protein>
<dbReference type="PIRSF" id="PIRSF010219">
    <property type="entry name" value="UCP010219"/>
    <property type="match status" value="1"/>
</dbReference>
<evidence type="ECO:0000256" key="1">
    <source>
        <dbReference type="SAM" id="MobiDB-lite"/>
    </source>
</evidence>
<evidence type="ECO:0000313" key="4">
    <source>
        <dbReference type="Proteomes" id="UP001165405"/>
    </source>
</evidence>
<proteinExistence type="predicted"/>
<dbReference type="AlphaFoldDB" id="A0AA41QH28"/>
<evidence type="ECO:0000313" key="3">
    <source>
        <dbReference type="EMBL" id="MCF4121959.1"/>
    </source>
</evidence>
<reference evidence="3" key="1">
    <citation type="submission" date="2022-01" db="EMBL/GenBank/DDBJ databases">
        <title>Antribacter sp. nov., isolated from Guizhou of China.</title>
        <authorList>
            <person name="Chengliang C."/>
            <person name="Ya Z."/>
        </authorList>
    </citation>
    <scope>NUCLEOTIDE SEQUENCE</scope>
    <source>
        <strain evidence="3">KLBMP 9083</strain>
    </source>
</reference>
<dbReference type="RefSeq" id="WP_236089759.1">
    <property type="nucleotide sequence ID" value="NZ_JAKGSG010000036.1"/>
</dbReference>
<gene>
    <name evidence="3" type="ORF">L1785_13325</name>
</gene>
<keyword evidence="2" id="KW-0812">Transmembrane</keyword>
<sequence>MNESSGPSAPTPTGAGVRAVTSDTFSLAQAVGGVRGLAESVAPGLVFVVAYVATQDLTVSVVASVAAALVATAARLVQRTPVTQALGGLLGVGIGVVWAWRSGEAENFYAGGLLVNAGYLVVLLGSILLRKPLVGYVVEALRTGWSPQQAKDRAATPDATSPASGERPASDGDDEAPSPFAGLTAWLQDPAKVRRYSIATWFWVAMFALRLAVKTPLYFAGDVAWLGTFHLVLGVPLWALVLFLTWVVVRDPR</sequence>